<dbReference type="EMBL" id="LLXU01000066">
    <property type="protein sequence ID" value="KRG44842.1"/>
    <property type="molecule type" value="Genomic_DNA"/>
</dbReference>
<keyword evidence="5" id="KW-1185">Reference proteome</keyword>
<evidence type="ECO:0000256" key="1">
    <source>
        <dbReference type="ARBA" id="ARBA00005953"/>
    </source>
</evidence>
<keyword evidence="2" id="KW-0378">Hydrolase</keyword>
<evidence type="ECO:0000313" key="4">
    <source>
        <dbReference type="EMBL" id="KRG44842.1"/>
    </source>
</evidence>
<dbReference type="OrthoDB" id="9808429at2"/>
<dbReference type="PANTHER" id="PTHR31793">
    <property type="entry name" value="4-HYDROXYBENZOYL-COA THIOESTERASE FAMILY MEMBER"/>
    <property type="match status" value="1"/>
</dbReference>
<dbReference type="GO" id="GO:0047617">
    <property type="term" value="F:fatty acyl-CoA hydrolase activity"/>
    <property type="evidence" value="ECO:0007669"/>
    <property type="project" value="TreeGrafter"/>
</dbReference>
<evidence type="ECO:0000256" key="2">
    <source>
        <dbReference type="ARBA" id="ARBA00022801"/>
    </source>
</evidence>
<accession>A0A0R0AS80</accession>
<organism evidence="4 5">
    <name type="scientific">Stenotrophomonas panacihumi</name>
    <dbReference type="NCBI Taxonomy" id="676599"/>
    <lineage>
        <taxon>Bacteria</taxon>
        <taxon>Pseudomonadati</taxon>
        <taxon>Pseudomonadota</taxon>
        <taxon>Gammaproteobacteria</taxon>
        <taxon>Lysobacterales</taxon>
        <taxon>Lysobacteraceae</taxon>
        <taxon>Stenotrophomonas</taxon>
    </lineage>
</organism>
<gene>
    <name evidence="4" type="ORF">ARC20_08030</name>
</gene>
<dbReference type="Gene3D" id="3.10.129.10">
    <property type="entry name" value="Hotdog Thioesterase"/>
    <property type="match status" value="1"/>
</dbReference>
<dbReference type="InterPro" id="IPR029069">
    <property type="entry name" value="HotDog_dom_sf"/>
</dbReference>
<dbReference type="InterPro" id="IPR006683">
    <property type="entry name" value="Thioestr_dom"/>
</dbReference>
<dbReference type="STRING" id="676599.ARC20_08030"/>
<dbReference type="Pfam" id="PF03061">
    <property type="entry name" value="4HBT"/>
    <property type="match status" value="1"/>
</dbReference>
<comment type="similarity">
    <text evidence="1">Belongs to the 4-hydroxybenzoyl-CoA thioesterase family.</text>
</comment>
<dbReference type="PANTHER" id="PTHR31793:SF37">
    <property type="entry name" value="ACYL-COA THIOESTER HYDROLASE YBGC"/>
    <property type="match status" value="1"/>
</dbReference>
<dbReference type="CDD" id="cd00586">
    <property type="entry name" value="4HBT"/>
    <property type="match status" value="1"/>
</dbReference>
<dbReference type="RefSeq" id="WP_057646074.1">
    <property type="nucleotide sequence ID" value="NZ_LLXU01000066.1"/>
</dbReference>
<evidence type="ECO:0000313" key="5">
    <source>
        <dbReference type="Proteomes" id="UP000051802"/>
    </source>
</evidence>
<name>A0A0R0AS80_9GAMM</name>
<dbReference type="Proteomes" id="UP000051802">
    <property type="component" value="Unassembled WGS sequence"/>
</dbReference>
<evidence type="ECO:0000259" key="3">
    <source>
        <dbReference type="Pfam" id="PF03061"/>
    </source>
</evidence>
<dbReference type="FunFam" id="3.10.129.10:FF:000004">
    <property type="entry name" value="Tol-pal system-associated acyl-CoA thioesterase"/>
    <property type="match status" value="1"/>
</dbReference>
<dbReference type="InterPro" id="IPR008272">
    <property type="entry name" value="HB-CoA_thioesterase_AS"/>
</dbReference>
<dbReference type="InterPro" id="IPR014166">
    <property type="entry name" value="Tol-Pal_acyl-CoA_thioesterase"/>
</dbReference>
<dbReference type="NCBIfam" id="TIGR02799">
    <property type="entry name" value="thio_ybgC"/>
    <property type="match status" value="1"/>
</dbReference>
<comment type="caution">
    <text evidence="4">The sequence shown here is derived from an EMBL/GenBank/DDBJ whole genome shotgun (WGS) entry which is preliminary data.</text>
</comment>
<feature type="domain" description="Thioesterase" evidence="3">
    <location>
        <begin position="25"/>
        <end position="108"/>
    </location>
</feature>
<proteinExistence type="inferred from homology"/>
<reference evidence="4 5" key="1">
    <citation type="submission" date="2015-10" db="EMBL/GenBank/DDBJ databases">
        <title>Genome sequencing and analysis of members of genus Stenotrophomonas.</title>
        <authorList>
            <person name="Patil P.P."/>
            <person name="Midha S."/>
            <person name="Patil P.B."/>
        </authorList>
    </citation>
    <scope>NUCLEOTIDE SEQUENCE [LARGE SCALE GENOMIC DNA]</scope>
    <source>
        <strain evidence="4 5">JCM 16536</strain>
    </source>
</reference>
<dbReference type="SUPFAM" id="SSF54637">
    <property type="entry name" value="Thioesterase/thiol ester dehydrase-isomerase"/>
    <property type="match status" value="1"/>
</dbReference>
<dbReference type="NCBIfam" id="TIGR00051">
    <property type="entry name" value="YbgC/FadM family acyl-CoA thioesterase"/>
    <property type="match status" value="1"/>
</dbReference>
<dbReference type="InterPro" id="IPR050563">
    <property type="entry name" value="4-hydroxybenzoyl-CoA_TE"/>
</dbReference>
<protein>
    <submittedName>
        <fullName evidence="4">Acyl-CoA thioesterase</fullName>
    </submittedName>
</protein>
<dbReference type="PIRSF" id="PIRSF003230">
    <property type="entry name" value="YbgC"/>
    <property type="match status" value="1"/>
</dbReference>
<sequence>MSDANAVVPRFSWPTRVYWEDTDAGGVVYHARYVAFMERARTEWMRSLGYGQESTRQDHGLVFAVRSMRVDFLKPARLDDALEVEVILRQCRKASLVFEQRIVRQGVLLIAAEVKVAALEAATFRPRGLEDALYARLKALEIIESEH</sequence>
<dbReference type="InterPro" id="IPR006684">
    <property type="entry name" value="YbgC/YbaW"/>
</dbReference>
<dbReference type="PROSITE" id="PS01328">
    <property type="entry name" value="4HBCOA_THIOESTERASE"/>
    <property type="match status" value="1"/>
</dbReference>
<dbReference type="AlphaFoldDB" id="A0A0R0AS80"/>